<dbReference type="Proteomes" id="UP000215914">
    <property type="component" value="Chromosome 8"/>
</dbReference>
<feature type="transmembrane region" description="Helical" evidence="1">
    <location>
        <begin position="12"/>
        <end position="31"/>
    </location>
</feature>
<evidence type="ECO:0000313" key="4">
    <source>
        <dbReference type="Proteomes" id="UP000215914"/>
    </source>
</evidence>
<name>A0A251UAP5_HELAN</name>
<dbReference type="OMA" id="MWRLHEG"/>
<protein>
    <submittedName>
        <fullName evidence="3">Putative carbohydrate-binding protein</fullName>
    </submittedName>
</protein>
<dbReference type="EMBL" id="CM007897">
    <property type="protein sequence ID" value="OTG19361.1"/>
    <property type="molecule type" value="Genomic_DNA"/>
</dbReference>
<gene>
    <name evidence="3" type="ORF">HannXRQ_Chr08g0233241</name>
    <name evidence="2" type="ORF">HanXRQr2_Chr15g0682531</name>
</gene>
<dbReference type="PANTHER" id="PTHR21477:SF12">
    <property type="entry name" value="PROTEIN PHLOEM PROTEIN 2-LIKE A10"/>
    <property type="match status" value="1"/>
</dbReference>
<dbReference type="FunCoup" id="A0A251UAP5">
    <property type="interactions" value="1049"/>
</dbReference>
<keyword evidence="4" id="KW-1185">Reference proteome</keyword>
<dbReference type="PANTHER" id="PTHR21477">
    <property type="entry name" value="ZGC:172139"/>
    <property type="match status" value="1"/>
</dbReference>
<dbReference type="InParanoid" id="A0A251UAP5"/>
<evidence type="ECO:0000313" key="2">
    <source>
        <dbReference type="EMBL" id="KAF5763623.1"/>
    </source>
</evidence>
<evidence type="ECO:0000256" key="1">
    <source>
        <dbReference type="SAM" id="Phobius"/>
    </source>
</evidence>
<keyword evidence="1" id="KW-1133">Transmembrane helix</keyword>
<reference evidence="2" key="3">
    <citation type="submission" date="2020-06" db="EMBL/GenBank/DDBJ databases">
        <title>Helianthus annuus Genome sequencing and assembly Release 2.</title>
        <authorList>
            <person name="Gouzy J."/>
            <person name="Langlade N."/>
            <person name="Munos S."/>
        </authorList>
    </citation>
    <scope>NUCLEOTIDE SEQUENCE</scope>
    <source>
        <tissue evidence="2">Leaves</tissue>
    </source>
</reference>
<sequence>MDFNLVKNRRKWIILIAALGFTTYGAIRVYNSPIFMKKRERFVKTLSAIASVAELLGDSAETIGVVSKDLREFIQSDSDEIPNSLRQLSKIAKSDEFSGSVVSVTRALTVGVLRGYRVGVRRGDVNQLNLNSSFADRALDKLFSPAGSGFVSVVVGSFTKNMVLAVCARREVNDVNGSGSPVEKWVDVIAEEKCRKLIGDCIQQFVSTLVTVYLDKTMDVNPYDQILSGLTNPKHDEKVKDLLSSFCNGAVETFVRTSHQVISNSNGKELMRLRTGDSDGFVSKISSTLAGPSNRSLVLDLTGRVTFATVRSFLDFFLEQMSTGVKRKVDVVHDEAVDKGREVYRYVSTKSCSAMTVCLSVWLHVLSSPWSFASA</sequence>
<dbReference type="Gramene" id="mRNA:HanXRQr2_Chr15g0682531">
    <property type="protein sequence ID" value="CDS:HanXRQr2_Chr15g0682531.1"/>
    <property type="gene ID" value="HanXRQr2_Chr15g0682531"/>
</dbReference>
<accession>A0A251UAP5</accession>
<keyword evidence="1" id="KW-0472">Membrane</keyword>
<dbReference type="OrthoDB" id="1641131at2759"/>
<evidence type="ECO:0000313" key="3">
    <source>
        <dbReference type="EMBL" id="OTG19361.1"/>
    </source>
</evidence>
<keyword evidence="1" id="KW-0812">Transmembrane</keyword>
<reference evidence="3" key="2">
    <citation type="submission" date="2017-02" db="EMBL/GenBank/DDBJ databases">
        <title>Sunflower complete genome.</title>
        <authorList>
            <person name="Langlade N."/>
            <person name="Munos S."/>
        </authorList>
    </citation>
    <scope>NUCLEOTIDE SEQUENCE [LARGE SCALE GENOMIC DNA]</scope>
    <source>
        <tissue evidence="3">Leaves</tissue>
    </source>
</reference>
<reference evidence="2 4" key="1">
    <citation type="journal article" date="2017" name="Nature">
        <title>The sunflower genome provides insights into oil metabolism, flowering and Asterid evolution.</title>
        <authorList>
            <person name="Badouin H."/>
            <person name="Gouzy J."/>
            <person name="Grassa C.J."/>
            <person name="Murat F."/>
            <person name="Staton S.E."/>
            <person name="Cottret L."/>
            <person name="Lelandais-Briere C."/>
            <person name="Owens G.L."/>
            <person name="Carrere S."/>
            <person name="Mayjonade B."/>
            <person name="Legrand L."/>
            <person name="Gill N."/>
            <person name="Kane N.C."/>
            <person name="Bowers J.E."/>
            <person name="Hubner S."/>
            <person name="Bellec A."/>
            <person name="Berard A."/>
            <person name="Berges H."/>
            <person name="Blanchet N."/>
            <person name="Boniface M.C."/>
            <person name="Brunel D."/>
            <person name="Catrice O."/>
            <person name="Chaidir N."/>
            <person name="Claudel C."/>
            <person name="Donnadieu C."/>
            <person name="Faraut T."/>
            <person name="Fievet G."/>
            <person name="Helmstetter N."/>
            <person name="King M."/>
            <person name="Knapp S.J."/>
            <person name="Lai Z."/>
            <person name="Le Paslier M.C."/>
            <person name="Lippi Y."/>
            <person name="Lorenzon L."/>
            <person name="Mandel J.R."/>
            <person name="Marage G."/>
            <person name="Marchand G."/>
            <person name="Marquand E."/>
            <person name="Bret-Mestries E."/>
            <person name="Morien E."/>
            <person name="Nambeesan S."/>
            <person name="Nguyen T."/>
            <person name="Pegot-Espagnet P."/>
            <person name="Pouilly N."/>
            <person name="Raftis F."/>
            <person name="Sallet E."/>
            <person name="Schiex T."/>
            <person name="Thomas J."/>
            <person name="Vandecasteele C."/>
            <person name="Vares D."/>
            <person name="Vear F."/>
            <person name="Vautrin S."/>
            <person name="Crespi M."/>
            <person name="Mangin B."/>
            <person name="Burke J.M."/>
            <person name="Salse J."/>
            <person name="Munos S."/>
            <person name="Vincourt P."/>
            <person name="Rieseberg L.H."/>
            <person name="Langlade N.B."/>
        </authorList>
    </citation>
    <scope>NUCLEOTIDE SEQUENCE [LARGE SCALE GENOMIC DNA]</scope>
    <source>
        <strain evidence="4">cv. SF193</strain>
        <tissue evidence="2">Leaves</tissue>
    </source>
</reference>
<dbReference type="InterPro" id="IPR019141">
    <property type="entry name" value="DUF2045"/>
</dbReference>
<organism evidence="3 4">
    <name type="scientific">Helianthus annuus</name>
    <name type="common">Common sunflower</name>
    <dbReference type="NCBI Taxonomy" id="4232"/>
    <lineage>
        <taxon>Eukaryota</taxon>
        <taxon>Viridiplantae</taxon>
        <taxon>Streptophyta</taxon>
        <taxon>Embryophyta</taxon>
        <taxon>Tracheophyta</taxon>
        <taxon>Spermatophyta</taxon>
        <taxon>Magnoliopsida</taxon>
        <taxon>eudicotyledons</taxon>
        <taxon>Gunneridae</taxon>
        <taxon>Pentapetalae</taxon>
        <taxon>asterids</taxon>
        <taxon>campanulids</taxon>
        <taxon>Asterales</taxon>
        <taxon>Asteraceae</taxon>
        <taxon>Asteroideae</taxon>
        <taxon>Heliantheae alliance</taxon>
        <taxon>Heliantheae</taxon>
        <taxon>Helianthus</taxon>
    </lineage>
</organism>
<dbReference type="AlphaFoldDB" id="A0A251UAP5"/>
<proteinExistence type="predicted"/>
<dbReference type="EMBL" id="MNCJ02000330">
    <property type="protein sequence ID" value="KAF5763623.1"/>
    <property type="molecule type" value="Genomic_DNA"/>
</dbReference>